<name>A0A8I1EBH6_PSEPU</name>
<organism evidence="2 3">
    <name type="scientific">Pseudomonas putida</name>
    <name type="common">Arthrobacter siderocapsulatus</name>
    <dbReference type="NCBI Taxonomy" id="303"/>
    <lineage>
        <taxon>Bacteria</taxon>
        <taxon>Pseudomonadati</taxon>
        <taxon>Pseudomonadota</taxon>
        <taxon>Gammaproteobacteria</taxon>
        <taxon>Pseudomonadales</taxon>
        <taxon>Pseudomonadaceae</taxon>
        <taxon>Pseudomonas</taxon>
    </lineage>
</organism>
<dbReference type="RefSeq" id="WP_198745942.1">
    <property type="nucleotide sequence ID" value="NZ_JAEHTE010000001.1"/>
</dbReference>
<feature type="domain" description="Glyoxalase-related protein" evidence="1">
    <location>
        <begin position="6"/>
        <end position="59"/>
    </location>
</feature>
<sequence>MQKDDVSVVKSHASILTERLKKMGIQIKRTKALELVSELHDQSDWNRLQAKLKKSQPKKPRASTAAAQCDAFFVVGPQLSGRTEALKTLFELECAEGHTSPVFISISGDAQVYKGEVDRFVSQRSVMTINYDSNGVKDFNPDKSFGHTVERPGVLFNMVPVRKGDRTGVGHAIAQLFTSLSGYLPYHLRDNVGSVLVDGIHEAPEAEQELIYAGLAEMAKSFKKTFRRAVFTSDVPAAAYVRDQLGMVVFNMIHEDLCEANEEAAGFWPVQSSKKPHKWASESLADREVIADIVWWSFRNAQIYHDEWGEPGRANGSSRVIPLPGRSFWYKDLRAALIR</sequence>
<dbReference type="Proteomes" id="UP000637061">
    <property type="component" value="Unassembled WGS sequence"/>
</dbReference>
<dbReference type="AlphaFoldDB" id="A0A8I1EBH6"/>
<evidence type="ECO:0000259" key="1">
    <source>
        <dbReference type="Pfam" id="PF20066"/>
    </source>
</evidence>
<evidence type="ECO:0000313" key="3">
    <source>
        <dbReference type="Proteomes" id="UP000637061"/>
    </source>
</evidence>
<gene>
    <name evidence="2" type="ORF">JEU22_00030</name>
</gene>
<comment type="caution">
    <text evidence="2">The sequence shown here is derived from an EMBL/GenBank/DDBJ whole genome shotgun (WGS) entry which is preliminary data.</text>
</comment>
<evidence type="ECO:0000313" key="2">
    <source>
        <dbReference type="EMBL" id="MBI6882317.1"/>
    </source>
</evidence>
<accession>A0A8I1EBH6</accession>
<dbReference type="Pfam" id="PF20066">
    <property type="entry name" value="Glyoxalase_8"/>
    <property type="match status" value="1"/>
</dbReference>
<proteinExistence type="predicted"/>
<dbReference type="EMBL" id="JAEHTE010000001">
    <property type="protein sequence ID" value="MBI6882317.1"/>
    <property type="molecule type" value="Genomic_DNA"/>
</dbReference>
<dbReference type="InterPro" id="IPR045517">
    <property type="entry name" value="Glyoxalase_8"/>
</dbReference>
<protein>
    <recommendedName>
        <fullName evidence="1">Glyoxalase-related protein domain-containing protein</fullName>
    </recommendedName>
</protein>
<reference evidence="2" key="1">
    <citation type="submission" date="2020-12" db="EMBL/GenBank/DDBJ databases">
        <title>Enhanced detection system for hospital associated transmission using whole genome sequencing surveillance.</title>
        <authorList>
            <person name="Harrison L.H."/>
            <person name="Van Tyne D."/>
            <person name="Marsh J.W."/>
            <person name="Griffith M.P."/>
            <person name="Snyder D.J."/>
            <person name="Cooper V.S."/>
            <person name="Mustapha M."/>
        </authorList>
    </citation>
    <scope>NUCLEOTIDE SEQUENCE</scope>
    <source>
        <strain evidence="2">PSB00042</strain>
    </source>
</reference>